<keyword evidence="2 4" id="KW-0274">FAD</keyword>
<organism evidence="7 8">
    <name type="scientific">Halalkalibacter hemicellulosilyticusJCM 9152</name>
    <dbReference type="NCBI Taxonomy" id="1236971"/>
    <lineage>
        <taxon>Bacteria</taxon>
        <taxon>Bacillati</taxon>
        <taxon>Bacillota</taxon>
        <taxon>Bacilli</taxon>
        <taxon>Bacillales</taxon>
        <taxon>Bacillaceae</taxon>
        <taxon>Halalkalibacter</taxon>
    </lineage>
</organism>
<dbReference type="OrthoDB" id="9785230at2"/>
<dbReference type="SUPFAM" id="SSF56645">
    <property type="entry name" value="Acyl-CoA dehydrogenase NM domain-like"/>
    <property type="match status" value="1"/>
</dbReference>
<comment type="caution">
    <text evidence="7">The sequence shown here is derived from an EMBL/GenBank/DDBJ whole genome shotgun (WGS) entry which is preliminary data.</text>
</comment>
<feature type="binding site" evidence="4">
    <location>
        <begin position="151"/>
        <end position="154"/>
    </location>
    <ligand>
        <name>FAD</name>
        <dbReference type="ChEBI" id="CHEBI:57692"/>
    </ligand>
</feature>
<dbReference type="SUPFAM" id="SSF47203">
    <property type="entry name" value="Acyl-CoA dehydrogenase C-terminal domain-like"/>
    <property type="match status" value="1"/>
</dbReference>
<evidence type="ECO:0000313" key="8">
    <source>
        <dbReference type="Proteomes" id="UP000018895"/>
    </source>
</evidence>
<dbReference type="GO" id="GO:0010124">
    <property type="term" value="P:phenylacetate catabolic process"/>
    <property type="evidence" value="ECO:0007669"/>
    <property type="project" value="InterPro"/>
</dbReference>
<feature type="binding site" evidence="4">
    <location>
        <begin position="454"/>
        <end position="457"/>
    </location>
    <ligand>
        <name>FAD</name>
        <dbReference type="ChEBI" id="CHEBI:57692"/>
    </ligand>
</feature>
<accession>W4QH91</accession>
<proteinExistence type="predicted"/>
<evidence type="ECO:0000259" key="6">
    <source>
        <dbReference type="Pfam" id="PF11794"/>
    </source>
</evidence>
<dbReference type="EMBL" id="BAUU01000015">
    <property type="protein sequence ID" value="GAE31013.1"/>
    <property type="molecule type" value="Genomic_DNA"/>
</dbReference>
<feature type="binding site" evidence="4">
    <location>
        <position position="193"/>
    </location>
    <ligand>
        <name>FAD</name>
        <dbReference type="ChEBI" id="CHEBI:57692"/>
    </ligand>
</feature>
<keyword evidence="8" id="KW-1185">Reference proteome</keyword>
<feature type="domain" description="HpaB/PvcC/4-BUDH N-terminal" evidence="6">
    <location>
        <begin position="6"/>
        <end position="273"/>
    </location>
</feature>
<dbReference type="GO" id="GO:0016712">
    <property type="term" value="F:oxidoreductase activity, acting on paired donors, with incorporation or reduction of molecular oxygen, reduced flavin or flavoprotein as one donor, and incorporation of one atom of oxygen"/>
    <property type="evidence" value="ECO:0007669"/>
    <property type="project" value="InterPro"/>
</dbReference>
<protein>
    <submittedName>
        <fullName evidence="7">4-hydroxyphenylacetate 3-monooxygenase</fullName>
    </submittedName>
</protein>
<dbReference type="InterPro" id="IPR036250">
    <property type="entry name" value="AcylCo_DH-like_C"/>
</dbReference>
<dbReference type="InterPro" id="IPR012687">
    <property type="entry name" value="HpaB_Deino-type"/>
</dbReference>
<dbReference type="Pfam" id="PF11794">
    <property type="entry name" value="HpaB_N"/>
    <property type="match status" value="1"/>
</dbReference>
<dbReference type="PANTHER" id="PTHR36117">
    <property type="entry name" value="4-HYDROXYPHENYLACETATE 3-MONOOXYGENASE-RELATED"/>
    <property type="match status" value="1"/>
</dbReference>
<evidence type="ECO:0000256" key="4">
    <source>
        <dbReference type="PIRSR" id="PIRSR000331-2"/>
    </source>
</evidence>
<dbReference type="PIRSF" id="PIRSF000331">
    <property type="entry name" value="HpaA_HpaB"/>
    <property type="match status" value="1"/>
</dbReference>
<keyword evidence="1" id="KW-0285">Flavoprotein</keyword>
<evidence type="ECO:0000256" key="2">
    <source>
        <dbReference type="ARBA" id="ARBA00022827"/>
    </source>
</evidence>
<name>W4QH91_9BACI</name>
<dbReference type="AlphaFoldDB" id="W4QH91"/>
<sequence length="481" mass="55248">MTLLSGKQYIDRLDQMNNDVWVAGERVRGKISAHPAFKGILNTKAHIYNMYLDKEYKAKLTYSNNGIDQKISFQIPKTIKDLQKRRQATQLIARTNGGTIGRSPDYIHTAIMTLSQSKSFFDTRFQKNLNSALERAIENDLSYTHSFVNPQTNRSTHYTEYLHDLKEGEIIAARMLHETEEGIIIHGARLLATQGGITDEILVLPAASTIMEPWYAFAFTIPSNTKGVRFYCREPYSTSTNNNLFNYPLSSRFDEIDTVVIFDHVLIPWERIFFYNDCKRAKTVFQQTDLNMMLLFQAVSRQIIKTEFLLGISESLASSIAITQYQHIQEKISEIIVTLEIMKALLYRAEQNASPNAYGMMVPLATPLMSASTFYQKMYPKLTDFLHQIGASGLISLPIEADFELDPTLSLEHYLRTQTLDGKRKVQLSRLAWDLTMSAFGSRQTQYERYFFGDPIRLASALYQAYPKEPFTDHIHHFLKE</sequence>
<dbReference type="InterPro" id="IPR046373">
    <property type="entry name" value="Acyl-CoA_Oxase/DH_mid-dom_sf"/>
</dbReference>
<feature type="domain" description="HpaB/PvcC/4-BUDH C-terminal" evidence="5">
    <location>
        <begin position="282"/>
        <end position="479"/>
    </location>
</feature>
<evidence type="ECO:0000259" key="5">
    <source>
        <dbReference type="Pfam" id="PF03241"/>
    </source>
</evidence>
<evidence type="ECO:0000256" key="1">
    <source>
        <dbReference type="ARBA" id="ARBA00022630"/>
    </source>
</evidence>
<dbReference type="RefSeq" id="WP_035344181.1">
    <property type="nucleotide sequence ID" value="NZ_BAUU01000015.1"/>
</dbReference>
<dbReference type="Gene3D" id="1.10.3140.10">
    <property type="entry name" value="4-hydroxybutyryl-coa dehydratase, domain 1"/>
    <property type="match status" value="1"/>
</dbReference>
<keyword evidence="3" id="KW-0560">Oxidoreductase</keyword>
<gene>
    <name evidence="7" type="ORF">JCM9152_2450</name>
</gene>
<dbReference type="STRING" id="1236971.JCM9152_2450"/>
<dbReference type="InterPro" id="IPR024674">
    <property type="entry name" value="HpaB/PvcC/4-BUDH_N"/>
</dbReference>
<dbReference type="NCBIfam" id="TIGR02309">
    <property type="entry name" value="HpaB-1"/>
    <property type="match status" value="1"/>
</dbReference>
<evidence type="ECO:0000256" key="3">
    <source>
        <dbReference type="ARBA" id="ARBA00023002"/>
    </source>
</evidence>
<reference evidence="7" key="1">
    <citation type="journal article" date="2014" name="Genome Announc.">
        <title>Draft Genome Sequences of Three Alkaliphilic Bacillus Strains, Bacillus wakoensis JCM 9140T, Bacillus akibai JCM 9157T, and Bacillus hemicellulosilyticus JCM 9152T.</title>
        <authorList>
            <person name="Yuki M."/>
            <person name="Oshima K."/>
            <person name="Suda W."/>
            <person name="Oshida Y."/>
            <person name="Kitamura K."/>
            <person name="Iida T."/>
            <person name="Hattori M."/>
            <person name="Ohkuma M."/>
        </authorList>
    </citation>
    <scope>NUCLEOTIDE SEQUENCE [LARGE SCALE GENOMIC DNA]</scope>
    <source>
        <strain evidence="7">JCM 9152</strain>
    </source>
</reference>
<dbReference type="Pfam" id="PF03241">
    <property type="entry name" value="HpaB"/>
    <property type="match status" value="1"/>
</dbReference>
<dbReference type="InterPro" id="IPR009100">
    <property type="entry name" value="AcylCoA_DH/oxidase_NM_dom_sf"/>
</dbReference>
<evidence type="ECO:0000313" key="7">
    <source>
        <dbReference type="EMBL" id="GAE31013.1"/>
    </source>
</evidence>
<dbReference type="GO" id="GO:0050660">
    <property type="term" value="F:flavin adenine dinucleotide binding"/>
    <property type="evidence" value="ECO:0007669"/>
    <property type="project" value="InterPro"/>
</dbReference>
<dbReference type="Proteomes" id="UP000018895">
    <property type="component" value="Unassembled WGS sequence"/>
</dbReference>
<dbReference type="GO" id="GO:0016627">
    <property type="term" value="F:oxidoreductase activity, acting on the CH-CH group of donors"/>
    <property type="evidence" value="ECO:0007669"/>
    <property type="project" value="InterPro"/>
</dbReference>
<keyword evidence="7" id="KW-0503">Monooxygenase</keyword>
<dbReference type="InterPro" id="IPR024719">
    <property type="entry name" value="HpaB/PvcC/4-BUDH_C"/>
</dbReference>
<dbReference type="Gene3D" id="1.20.140.10">
    <property type="entry name" value="Butyryl-CoA Dehydrogenase, subunit A, domain 3"/>
    <property type="match status" value="1"/>
</dbReference>
<dbReference type="Gene3D" id="2.40.110.10">
    <property type="entry name" value="Butyryl-CoA Dehydrogenase, subunit A, domain 2"/>
    <property type="match status" value="1"/>
</dbReference>
<dbReference type="PANTHER" id="PTHR36117:SF3">
    <property type="entry name" value="4-HYDROXYPHENYLACETATE 3-MONOOXYGENASE-RELATED"/>
    <property type="match status" value="1"/>
</dbReference>
<dbReference type="InterPro" id="IPR004925">
    <property type="entry name" value="HpaB/PvcC/4-BUDH"/>
</dbReference>